<feature type="region of interest" description="Disordered" evidence="2">
    <location>
        <begin position="292"/>
        <end position="330"/>
    </location>
</feature>
<proteinExistence type="predicted"/>
<dbReference type="AlphaFoldDB" id="A0A7S4QB02"/>
<evidence type="ECO:0000259" key="3">
    <source>
        <dbReference type="PROSITE" id="PS50089"/>
    </source>
</evidence>
<dbReference type="SUPFAM" id="SSF57850">
    <property type="entry name" value="RING/U-box"/>
    <property type="match status" value="1"/>
</dbReference>
<keyword evidence="1" id="KW-0862">Zinc</keyword>
<feature type="compositionally biased region" description="Low complexity" evidence="2">
    <location>
        <begin position="90"/>
        <end position="105"/>
    </location>
</feature>
<protein>
    <recommendedName>
        <fullName evidence="3">RING-type domain-containing protein</fullName>
    </recommendedName>
</protein>
<dbReference type="EMBL" id="HBNR01025899">
    <property type="protein sequence ID" value="CAE4577974.1"/>
    <property type="molecule type" value="Transcribed_RNA"/>
</dbReference>
<evidence type="ECO:0000256" key="2">
    <source>
        <dbReference type="SAM" id="MobiDB-lite"/>
    </source>
</evidence>
<name>A0A7S4QB02_9DINO</name>
<dbReference type="InterPro" id="IPR013083">
    <property type="entry name" value="Znf_RING/FYVE/PHD"/>
</dbReference>
<gene>
    <name evidence="4" type="ORF">AMON00008_LOCUS17453</name>
</gene>
<reference evidence="4" key="1">
    <citation type="submission" date="2021-01" db="EMBL/GenBank/DDBJ databases">
        <authorList>
            <person name="Corre E."/>
            <person name="Pelletier E."/>
            <person name="Niang G."/>
            <person name="Scheremetjew M."/>
            <person name="Finn R."/>
            <person name="Kale V."/>
            <person name="Holt S."/>
            <person name="Cochrane G."/>
            <person name="Meng A."/>
            <person name="Brown T."/>
            <person name="Cohen L."/>
        </authorList>
    </citation>
    <scope>NUCLEOTIDE SEQUENCE</scope>
    <source>
        <strain evidence="4">CCMP3105</strain>
    </source>
</reference>
<accession>A0A7S4QB02</accession>
<feature type="compositionally biased region" description="Basic and acidic residues" evidence="2">
    <location>
        <begin position="367"/>
        <end position="386"/>
    </location>
</feature>
<feature type="region of interest" description="Disordered" evidence="2">
    <location>
        <begin position="46"/>
        <end position="194"/>
    </location>
</feature>
<evidence type="ECO:0000313" key="4">
    <source>
        <dbReference type="EMBL" id="CAE4577974.1"/>
    </source>
</evidence>
<sequence>MSDAIIEAACAQLRELTARLTSQGPGGAAGSAQLADLRALCSQVGSLAATASASPVPSGAGDAGNGGSSTRAKGHRSQEDPATPPPVQHGSPASAAAGRSGMARGTQNRPSRLSGEDRRARRPSSDLPFSRAPFTPARRSGGGGFSSGGAKAPARRSSGGFSSGVAKAASSLAAVNTSTTSTASGASRQPSSIDEESMISTVCENAKAEHCPICLELEPDMLLLCCGTPYHVACVGQWLQSPSGEPCCPTCLERVEPPPAMGVPEDTFWSDPSFTINDSLNPLGAPDLEENQRMDASATRTADAEAPEAPHHHPAAVRQQAPPPRAAEPGPFYVHGRRVLADITNQVSNRPLPTGSAVTAAAAEMRPAPEVRPAPEMRPSPAREPRPLPTASAVTAAAAEMRPAPEVRPAPEIRMAPEMRPSPARELRPALAELRPAAERRDFVVWRQPTADAVSLSLMPPQINVQQIGSPMAHSPQPRTPIFTSPPPNALRSSGLSITPEPVPMPQAVQHHFRRAGGRGPGTASSSVRCSPAASYVPCRPLR</sequence>
<dbReference type="InterPro" id="IPR001841">
    <property type="entry name" value="Znf_RING"/>
</dbReference>
<evidence type="ECO:0000256" key="1">
    <source>
        <dbReference type="PROSITE-ProRule" id="PRU00175"/>
    </source>
</evidence>
<feature type="region of interest" description="Disordered" evidence="2">
    <location>
        <begin position="364"/>
        <end position="388"/>
    </location>
</feature>
<dbReference type="GO" id="GO:0008270">
    <property type="term" value="F:zinc ion binding"/>
    <property type="evidence" value="ECO:0007669"/>
    <property type="project" value="UniProtKB-KW"/>
</dbReference>
<feature type="compositionally biased region" description="Polar residues" evidence="2">
    <location>
        <begin position="46"/>
        <end position="55"/>
    </location>
</feature>
<dbReference type="Gene3D" id="3.30.40.10">
    <property type="entry name" value="Zinc/RING finger domain, C3HC4 (zinc finger)"/>
    <property type="match status" value="1"/>
</dbReference>
<feature type="domain" description="RING-type" evidence="3">
    <location>
        <begin position="211"/>
        <end position="251"/>
    </location>
</feature>
<organism evidence="4">
    <name type="scientific">Alexandrium monilatum</name>
    <dbReference type="NCBI Taxonomy" id="311494"/>
    <lineage>
        <taxon>Eukaryota</taxon>
        <taxon>Sar</taxon>
        <taxon>Alveolata</taxon>
        <taxon>Dinophyceae</taxon>
        <taxon>Gonyaulacales</taxon>
        <taxon>Pyrocystaceae</taxon>
        <taxon>Alexandrium</taxon>
    </lineage>
</organism>
<keyword evidence="1" id="KW-0863">Zinc-finger</keyword>
<keyword evidence="1" id="KW-0479">Metal-binding</keyword>
<feature type="compositionally biased region" description="Low complexity" evidence="2">
    <location>
        <begin position="168"/>
        <end position="187"/>
    </location>
</feature>
<dbReference type="PROSITE" id="PS50089">
    <property type="entry name" value="ZF_RING_2"/>
    <property type="match status" value="1"/>
</dbReference>